<organism evidence="2 3">
    <name type="scientific">candidate division WWE3 bacterium CG_4_10_14_0_2_um_filter_41_14</name>
    <dbReference type="NCBI Taxonomy" id="1975072"/>
    <lineage>
        <taxon>Bacteria</taxon>
        <taxon>Katanobacteria</taxon>
    </lineage>
</organism>
<dbReference type="Proteomes" id="UP000228920">
    <property type="component" value="Unassembled WGS sequence"/>
</dbReference>
<evidence type="ECO:0000256" key="1">
    <source>
        <dbReference type="SAM" id="Phobius"/>
    </source>
</evidence>
<gene>
    <name evidence="2" type="ORF">COY32_05235</name>
</gene>
<comment type="caution">
    <text evidence="2">The sequence shown here is derived from an EMBL/GenBank/DDBJ whole genome shotgun (WGS) entry which is preliminary data.</text>
</comment>
<feature type="transmembrane region" description="Helical" evidence="1">
    <location>
        <begin position="50"/>
        <end position="76"/>
    </location>
</feature>
<proteinExistence type="predicted"/>
<reference evidence="3" key="1">
    <citation type="submission" date="2017-09" db="EMBL/GenBank/DDBJ databases">
        <title>Depth-based differentiation of microbial function through sediment-hosted aquifers and enrichment of novel symbionts in the deep terrestrial subsurface.</title>
        <authorList>
            <person name="Probst A.J."/>
            <person name="Ladd B."/>
            <person name="Jarett J.K."/>
            <person name="Geller-Mcgrath D.E."/>
            <person name="Sieber C.M.K."/>
            <person name="Emerson J.B."/>
            <person name="Anantharaman K."/>
            <person name="Thomas B.C."/>
            <person name="Malmstrom R."/>
            <person name="Stieglmeier M."/>
            <person name="Klingl A."/>
            <person name="Woyke T."/>
            <person name="Ryan C.M."/>
            <person name="Banfield J.F."/>
        </authorList>
    </citation>
    <scope>NUCLEOTIDE SEQUENCE [LARGE SCALE GENOMIC DNA]</scope>
</reference>
<keyword evidence="1" id="KW-1133">Transmembrane helix</keyword>
<dbReference type="EMBL" id="PFNL01000135">
    <property type="protein sequence ID" value="PIZ45485.1"/>
    <property type="molecule type" value="Genomic_DNA"/>
</dbReference>
<name>A0A2M7TH16_UNCKA</name>
<protein>
    <submittedName>
        <fullName evidence="2">Uncharacterized protein</fullName>
    </submittedName>
</protein>
<keyword evidence="1" id="KW-0812">Transmembrane</keyword>
<evidence type="ECO:0000313" key="2">
    <source>
        <dbReference type="EMBL" id="PIZ45485.1"/>
    </source>
</evidence>
<feature type="transmembrane region" description="Helical" evidence="1">
    <location>
        <begin position="17"/>
        <end position="38"/>
    </location>
</feature>
<sequence length="96" mass="10630">MHVPIAPLPDVLADFTVLHYVLSTLYFVVFACSAICFLRKEKPRAATMMLGITLIAGYLGLYMFLVIILNGILAYVPAYQKGFVKIMNLGTDIAPF</sequence>
<keyword evidence="1" id="KW-0472">Membrane</keyword>
<evidence type="ECO:0000313" key="3">
    <source>
        <dbReference type="Proteomes" id="UP000228920"/>
    </source>
</evidence>
<dbReference type="AlphaFoldDB" id="A0A2M7TH16"/>
<accession>A0A2M7TH16</accession>